<proteinExistence type="inferred from homology"/>
<dbReference type="InterPro" id="IPR001806">
    <property type="entry name" value="Small_GTPase"/>
</dbReference>
<evidence type="ECO:0000256" key="1">
    <source>
        <dbReference type="ARBA" id="ARBA00006270"/>
    </source>
</evidence>
<gene>
    <name evidence="2" type="ORF">RHOBADRAFT_53678</name>
</gene>
<organism evidence="2 3">
    <name type="scientific">Rhodotorula graminis (strain WP1)</name>
    <dbReference type="NCBI Taxonomy" id="578459"/>
    <lineage>
        <taxon>Eukaryota</taxon>
        <taxon>Fungi</taxon>
        <taxon>Dikarya</taxon>
        <taxon>Basidiomycota</taxon>
        <taxon>Pucciniomycotina</taxon>
        <taxon>Microbotryomycetes</taxon>
        <taxon>Sporidiobolales</taxon>
        <taxon>Sporidiobolaceae</taxon>
        <taxon>Rhodotorula</taxon>
    </lineage>
</organism>
<dbReference type="EMBL" id="KQ474079">
    <property type="protein sequence ID" value="KPV74728.1"/>
    <property type="molecule type" value="Genomic_DNA"/>
</dbReference>
<dbReference type="SMART" id="SM00174">
    <property type="entry name" value="RHO"/>
    <property type="match status" value="1"/>
</dbReference>
<reference evidence="2 3" key="1">
    <citation type="journal article" date="2015" name="Front. Microbiol.">
        <title>Genome sequence of the plant growth promoting endophytic yeast Rhodotorula graminis WP1.</title>
        <authorList>
            <person name="Firrincieli A."/>
            <person name="Otillar R."/>
            <person name="Salamov A."/>
            <person name="Schmutz J."/>
            <person name="Khan Z."/>
            <person name="Redman R.S."/>
            <person name="Fleck N.D."/>
            <person name="Lindquist E."/>
            <person name="Grigoriev I.V."/>
            <person name="Doty S.L."/>
        </authorList>
    </citation>
    <scope>NUCLEOTIDE SEQUENCE [LARGE SCALE GENOMIC DNA]</scope>
    <source>
        <strain evidence="2 3">WP1</strain>
    </source>
</reference>
<dbReference type="SMART" id="SM00176">
    <property type="entry name" value="RAN"/>
    <property type="match status" value="1"/>
</dbReference>
<dbReference type="Pfam" id="PF00071">
    <property type="entry name" value="Ras"/>
    <property type="match status" value="1"/>
</dbReference>
<accession>A0A194S1X1</accession>
<dbReference type="NCBIfam" id="TIGR00231">
    <property type="entry name" value="small_GTP"/>
    <property type="match status" value="1"/>
</dbReference>
<dbReference type="SUPFAM" id="SSF52540">
    <property type="entry name" value="P-loop containing nucleoside triphosphate hydrolases"/>
    <property type="match status" value="1"/>
</dbReference>
<dbReference type="GO" id="GO:0003924">
    <property type="term" value="F:GTPase activity"/>
    <property type="evidence" value="ECO:0007669"/>
    <property type="project" value="InterPro"/>
</dbReference>
<dbReference type="GeneID" id="28977401"/>
<dbReference type="AlphaFoldDB" id="A0A194S1X1"/>
<dbReference type="RefSeq" id="XP_018270777.1">
    <property type="nucleotide sequence ID" value="XM_018416953.1"/>
</dbReference>
<dbReference type="OMA" id="ASQNICI"/>
<name>A0A194S1X1_RHOGW</name>
<dbReference type="Proteomes" id="UP000053890">
    <property type="component" value="Unassembled WGS sequence"/>
</dbReference>
<dbReference type="Gene3D" id="3.40.50.300">
    <property type="entry name" value="P-loop containing nucleotide triphosphate hydrolases"/>
    <property type="match status" value="1"/>
</dbReference>
<dbReference type="PANTHER" id="PTHR47979">
    <property type="entry name" value="DRAB11-RELATED"/>
    <property type="match status" value="1"/>
</dbReference>
<dbReference type="SMART" id="SM00175">
    <property type="entry name" value="RAB"/>
    <property type="match status" value="1"/>
</dbReference>
<keyword evidence="3" id="KW-1185">Reference proteome</keyword>
<dbReference type="InterPro" id="IPR005225">
    <property type="entry name" value="Small_GTP-bd"/>
</dbReference>
<dbReference type="SMART" id="SM00173">
    <property type="entry name" value="RAS"/>
    <property type="match status" value="1"/>
</dbReference>
<evidence type="ECO:0000313" key="2">
    <source>
        <dbReference type="EMBL" id="KPV74728.1"/>
    </source>
</evidence>
<comment type="similarity">
    <text evidence="1">Belongs to the small GTPase superfamily. Rab family.</text>
</comment>
<sequence>MSDRSSALSATELPELYDYLCKLIVIGDSGVGKSCLLHYFLNDKIRDPSPHTIGVEFASTLMRLPSSLPPSAGAAPGATSSKTLKVQCWDSAGQERFRSVTRNYYRGACGAVIVYDITSRKSFEALQSWLSDARALASPELQVVVVGNKMDQEDDRQVPYLEGSRWAQDHGALFVETSSRRGDNVEQPFILLARAILLAVESGKLDPDKAGSGVSYGERALRRISSWSGSLNGGTSKGKLLGGKCC</sequence>
<dbReference type="PROSITE" id="PS51421">
    <property type="entry name" value="RAS"/>
    <property type="match status" value="1"/>
</dbReference>
<protein>
    <submittedName>
        <fullName evidence="2">Uncharacterized protein</fullName>
    </submittedName>
</protein>
<dbReference type="FunFam" id="3.40.50.300:FF:001447">
    <property type="entry name" value="Ras-related protein Rab-1B"/>
    <property type="match status" value="1"/>
</dbReference>
<dbReference type="InterPro" id="IPR027417">
    <property type="entry name" value="P-loop_NTPase"/>
</dbReference>
<dbReference type="OrthoDB" id="9989112at2759"/>
<evidence type="ECO:0000313" key="3">
    <source>
        <dbReference type="Proteomes" id="UP000053890"/>
    </source>
</evidence>
<dbReference type="STRING" id="578459.A0A194S1X1"/>
<dbReference type="PRINTS" id="PR00449">
    <property type="entry name" value="RASTRNSFRMNG"/>
</dbReference>
<dbReference type="GO" id="GO:0005525">
    <property type="term" value="F:GTP binding"/>
    <property type="evidence" value="ECO:0007669"/>
    <property type="project" value="InterPro"/>
</dbReference>
<dbReference type="PROSITE" id="PS51419">
    <property type="entry name" value="RAB"/>
    <property type="match status" value="1"/>
</dbReference>
<dbReference type="InterPro" id="IPR050209">
    <property type="entry name" value="Rab_GTPases_membrane_traffic"/>
</dbReference>